<evidence type="ECO:0000256" key="1">
    <source>
        <dbReference type="SAM" id="MobiDB-lite"/>
    </source>
</evidence>
<dbReference type="Gene3D" id="3.40.50.1820">
    <property type="entry name" value="alpha/beta hydrolase"/>
    <property type="match status" value="1"/>
</dbReference>
<dbReference type="Pfam" id="PF12146">
    <property type="entry name" value="Hydrolase_4"/>
    <property type="match status" value="1"/>
</dbReference>
<sequence length="245" mass="25809">MPYFDGARGRLHYRRWPVENPVSILALLPGTGQHSGHYHRFARALQPAGIELWTLDASGHGLSEGDPDRPGTLPELSDDARVFLDLARIASATPPVLMGHSLGAATALAVLTGDPDPRYAGVILCGTPAAVLEGRAPKSARGTGIAPRGASARSAAPVTAGGRAASADARKLYPGTEPALPKGIPALIVHGVDDRRAPIAPVREWARTQHADFREYADAGHDLLHEPVHAEVSAQIAAWVNDLRG</sequence>
<evidence type="ECO:0000313" key="3">
    <source>
        <dbReference type="EMBL" id="QLY32869.1"/>
    </source>
</evidence>
<accession>A0A7D7A0C6</accession>
<dbReference type="GO" id="GO:0016787">
    <property type="term" value="F:hydrolase activity"/>
    <property type="evidence" value="ECO:0007669"/>
    <property type="project" value="UniProtKB-KW"/>
</dbReference>
<organism evidence="3 4">
    <name type="scientific">Nocardia huaxiensis</name>
    <dbReference type="NCBI Taxonomy" id="2755382"/>
    <lineage>
        <taxon>Bacteria</taxon>
        <taxon>Bacillati</taxon>
        <taxon>Actinomycetota</taxon>
        <taxon>Actinomycetes</taxon>
        <taxon>Mycobacteriales</taxon>
        <taxon>Nocardiaceae</taxon>
        <taxon>Nocardia</taxon>
    </lineage>
</organism>
<reference evidence="3 4" key="1">
    <citation type="submission" date="2020-07" db="EMBL/GenBank/DDBJ databases">
        <authorList>
            <person name="Zhuang K."/>
            <person name="Ran Y."/>
        </authorList>
    </citation>
    <scope>NUCLEOTIDE SEQUENCE [LARGE SCALE GENOMIC DNA]</scope>
    <source>
        <strain evidence="3 4">WCH-YHL-001</strain>
    </source>
</reference>
<evidence type="ECO:0000259" key="2">
    <source>
        <dbReference type="Pfam" id="PF12146"/>
    </source>
</evidence>
<dbReference type="InterPro" id="IPR022742">
    <property type="entry name" value="Hydrolase_4"/>
</dbReference>
<feature type="compositionally biased region" description="Low complexity" evidence="1">
    <location>
        <begin position="144"/>
        <end position="157"/>
    </location>
</feature>
<dbReference type="InterPro" id="IPR029058">
    <property type="entry name" value="AB_hydrolase_fold"/>
</dbReference>
<dbReference type="AlphaFoldDB" id="A0A7D7A0C6"/>
<dbReference type="SUPFAM" id="SSF53474">
    <property type="entry name" value="alpha/beta-Hydrolases"/>
    <property type="match status" value="1"/>
</dbReference>
<dbReference type="Proteomes" id="UP000515512">
    <property type="component" value="Chromosome"/>
</dbReference>
<gene>
    <name evidence="3" type="ORF">H0264_12020</name>
</gene>
<dbReference type="PANTHER" id="PTHR11614">
    <property type="entry name" value="PHOSPHOLIPASE-RELATED"/>
    <property type="match status" value="1"/>
</dbReference>
<evidence type="ECO:0000313" key="4">
    <source>
        <dbReference type="Proteomes" id="UP000515512"/>
    </source>
</evidence>
<protein>
    <submittedName>
        <fullName evidence="3">Alpha/beta hydrolase</fullName>
    </submittedName>
</protein>
<feature type="domain" description="Serine aminopeptidase S33" evidence="2">
    <location>
        <begin position="20"/>
        <end position="128"/>
    </location>
</feature>
<proteinExistence type="predicted"/>
<keyword evidence="3" id="KW-0378">Hydrolase</keyword>
<name>A0A7D7A0C6_9NOCA</name>
<dbReference type="EMBL" id="CP059399">
    <property type="protein sequence ID" value="QLY32869.1"/>
    <property type="molecule type" value="Genomic_DNA"/>
</dbReference>
<keyword evidence="4" id="KW-1185">Reference proteome</keyword>
<feature type="region of interest" description="Disordered" evidence="1">
    <location>
        <begin position="139"/>
        <end position="158"/>
    </location>
</feature>
<dbReference type="InterPro" id="IPR051044">
    <property type="entry name" value="MAG_DAG_Lipase"/>
</dbReference>
<dbReference type="KEGG" id="nhu:H0264_12020"/>
<dbReference type="RefSeq" id="WP_181584033.1">
    <property type="nucleotide sequence ID" value="NZ_CP059399.1"/>
</dbReference>